<evidence type="ECO:0000313" key="2">
    <source>
        <dbReference type="Proteomes" id="UP000789366"/>
    </source>
</evidence>
<dbReference type="Proteomes" id="UP000789366">
    <property type="component" value="Unassembled WGS sequence"/>
</dbReference>
<reference evidence="1" key="1">
    <citation type="submission" date="2021-06" db="EMBL/GenBank/DDBJ databases">
        <authorList>
            <person name="Kallberg Y."/>
            <person name="Tangrot J."/>
            <person name="Rosling A."/>
        </authorList>
    </citation>
    <scope>NUCLEOTIDE SEQUENCE</scope>
    <source>
        <strain evidence="1">28 12/20/2015</strain>
    </source>
</reference>
<organism evidence="1 2">
    <name type="scientific">Cetraspora pellucida</name>
    <dbReference type="NCBI Taxonomy" id="1433469"/>
    <lineage>
        <taxon>Eukaryota</taxon>
        <taxon>Fungi</taxon>
        <taxon>Fungi incertae sedis</taxon>
        <taxon>Mucoromycota</taxon>
        <taxon>Glomeromycotina</taxon>
        <taxon>Glomeromycetes</taxon>
        <taxon>Diversisporales</taxon>
        <taxon>Gigasporaceae</taxon>
        <taxon>Cetraspora</taxon>
    </lineage>
</organism>
<feature type="non-terminal residue" evidence="1">
    <location>
        <position position="280"/>
    </location>
</feature>
<gene>
    <name evidence="1" type="ORF">SPELUC_LOCUS9739</name>
</gene>
<accession>A0ACA9NRM7</accession>
<name>A0ACA9NRM7_9GLOM</name>
<evidence type="ECO:0000313" key="1">
    <source>
        <dbReference type="EMBL" id="CAG8672596.1"/>
    </source>
</evidence>
<protein>
    <submittedName>
        <fullName evidence="1">25_t:CDS:1</fullName>
    </submittedName>
</protein>
<sequence length="280" mass="31841">MIYNSEQRHQLFLELFDTDPSLTNALNSEQHHRLYFVLIAIDPSLTEPLLDARSAVRGMINEQFPKGSVMNPITFNKYENYKEAQKKAKKDVQWHKFLKLDKKQYLNFRSIKKKKKVTEARTNEYTLPLKKKNVKPPIRRRNCNTNNNVNNGSTLDQNNIDNTDNAQDLDDNISIVASGQDSTNESDNSDVKNISSQDESLAFAKNRFKRGIRPPKNISSQDDSSTLVKNSDSDEDQSSLISPDNASSSLKKNLHSSVQKHDNIKSTEHNAQNSDASDDI</sequence>
<keyword evidence="2" id="KW-1185">Reference proteome</keyword>
<dbReference type="EMBL" id="CAJVPW010016794">
    <property type="protein sequence ID" value="CAG8672596.1"/>
    <property type="molecule type" value="Genomic_DNA"/>
</dbReference>
<proteinExistence type="predicted"/>
<comment type="caution">
    <text evidence="1">The sequence shown here is derived from an EMBL/GenBank/DDBJ whole genome shotgun (WGS) entry which is preliminary data.</text>
</comment>